<evidence type="ECO:0000313" key="2">
    <source>
        <dbReference type="Proteomes" id="UP000028924"/>
    </source>
</evidence>
<protein>
    <submittedName>
        <fullName evidence="1">Uncharacterized protein</fullName>
    </submittedName>
</protein>
<keyword evidence="2" id="KW-1185">Reference proteome</keyword>
<name>A0A087SHB0_AUXPR</name>
<dbReference type="GeneID" id="23613384"/>
<proteinExistence type="predicted"/>
<dbReference type="EMBL" id="KL662111">
    <property type="protein sequence ID" value="KFM25114.1"/>
    <property type="molecule type" value="Genomic_DNA"/>
</dbReference>
<dbReference type="Proteomes" id="UP000028924">
    <property type="component" value="Unassembled WGS sequence"/>
</dbReference>
<dbReference type="AlphaFoldDB" id="A0A087SHB0"/>
<sequence length="167" mass="17250">MHTCPLTRASILSHRVRPGPRIHALLAPAAPGPATHPGFQEQPLCRVPLVLRLWTTAPAHVVVELGGAADEAEGAGQGGSGTAAPAAPLAHVWAGRTRRALGTLRACSELELELEVLVSRPGRHALADVSLAWGQPGARQLDGSRPVPGCLIEVVEAGPGPGRQGLQ</sequence>
<reference evidence="1 2" key="1">
    <citation type="journal article" date="2014" name="BMC Genomics">
        <title>Oil accumulation mechanisms of the oleaginous microalga Chlorella protothecoides revealed through its genome, transcriptomes, and proteomes.</title>
        <authorList>
            <person name="Gao C."/>
            <person name="Wang Y."/>
            <person name="Shen Y."/>
            <person name="Yan D."/>
            <person name="He X."/>
            <person name="Dai J."/>
            <person name="Wu Q."/>
        </authorList>
    </citation>
    <scope>NUCLEOTIDE SEQUENCE [LARGE SCALE GENOMIC DNA]</scope>
    <source>
        <strain evidence="1 2">0710</strain>
    </source>
</reference>
<gene>
    <name evidence="1" type="ORF">F751_1993</name>
</gene>
<accession>A0A087SHB0</accession>
<dbReference type="RefSeq" id="XP_011398002.1">
    <property type="nucleotide sequence ID" value="XM_011399700.1"/>
</dbReference>
<dbReference type="KEGG" id="apro:F751_1993"/>
<evidence type="ECO:0000313" key="1">
    <source>
        <dbReference type="EMBL" id="KFM25114.1"/>
    </source>
</evidence>
<organism evidence="1 2">
    <name type="scientific">Auxenochlorella protothecoides</name>
    <name type="common">Green microalga</name>
    <name type="synonym">Chlorella protothecoides</name>
    <dbReference type="NCBI Taxonomy" id="3075"/>
    <lineage>
        <taxon>Eukaryota</taxon>
        <taxon>Viridiplantae</taxon>
        <taxon>Chlorophyta</taxon>
        <taxon>core chlorophytes</taxon>
        <taxon>Trebouxiophyceae</taxon>
        <taxon>Chlorellales</taxon>
        <taxon>Chlorellaceae</taxon>
        <taxon>Auxenochlorella</taxon>
    </lineage>
</organism>